<feature type="transmembrane region" description="Helical" evidence="6">
    <location>
        <begin position="50"/>
        <end position="74"/>
    </location>
</feature>
<gene>
    <name evidence="8" type="ORF">TCE0_023r07206</name>
</gene>
<comment type="similarity">
    <text evidence="5">Belongs to the SAT4 family.</text>
</comment>
<comment type="subcellular location">
    <subcellularLocation>
        <location evidence="1">Membrane</location>
        <topology evidence="1">Multi-pass membrane protein</topology>
    </subcellularLocation>
</comment>
<dbReference type="EMBL" id="DF933819">
    <property type="protein sequence ID" value="GAM37353.1"/>
    <property type="molecule type" value="Genomic_DNA"/>
</dbReference>
<dbReference type="AlphaFoldDB" id="A0A0B8N3B6"/>
<dbReference type="PANTHER" id="PTHR33048">
    <property type="entry name" value="PTH11-LIKE INTEGRAL MEMBRANE PROTEIN (AFU_ORTHOLOGUE AFUA_5G11245)"/>
    <property type="match status" value="1"/>
</dbReference>
<keyword evidence="3 6" id="KW-1133">Transmembrane helix</keyword>
<sequence>MDVSSTSTSRESDGPGILIFIWVLSVIATIVVMLRIIAKVKIRLFRLDDVVMIAALVICLIASFLSTSAVRFGYGQRSPVPPEDNAIRARRYYLISQAIMLVGTAIGRVAFVMYMLAILGGKLWHRIVLVTLTVLGLVINLVCIIMIFTMCPNVNGNWDCRLEGGAGMIQIELSYSYFQSSFNTFIDLYLAIVPTWIFWHLNLRLNIRFSLVVLMSLGLIAMAAALAKTVQLQQMSQDMLTGTTDLLRWAFLEGYLVIITASLPCLRSLIMSSILYMRSSGDRSQTYELRTPYDGAIRSTNTIAYNNPQRGTDSRLRNMLSQSNSMRATASVEYILGSRDSADGKQVNRTHKDLELQGGGIQKQVDISVVEENE</sequence>
<keyword evidence="2 6" id="KW-0812">Transmembrane</keyword>
<feature type="transmembrane region" description="Helical" evidence="6">
    <location>
        <begin position="209"/>
        <end position="227"/>
    </location>
</feature>
<evidence type="ECO:0000256" key="1">
    <source>
        <dbReference type="ARBA" id="ARBA00004141"/>
    </source>
</evidence>
<evidence type="ECO:0000256" key="4">
    <source>
        <dbReference type="ARBA" id="ARBA00023136"/>
    </source>
</evidence>
<evidence type="ECO:0000313" key="9">
    <source>
        <dbReference type="Proteomes" id="UP000053095"/>
    </source>
</evidence>
<keyword evidence="9" id="KW-1185">Reference proteome</keyword>
<dbReference type="PANTHER" id="PTHR33048:SF155">
    <property type="entry name" value="INTEGRAL MEMBRANE PROTEIN"/>
    <property type="match status" value="1"/>
</dbReference>
<feature type="transmembrane region" description="Helical" evidence="6">
    <location>
        <begin position="94"/>
        <end position="120"/>
    </location>
</feature>
<evidence type="ECO:0000313" key="8">
    <source>
        <dbReference type="EMBL" id="GAM37353.1"/>
    </source>
</evidence>
<evidence type="ECO:0000256" key="6">
    <source>
        <dbReference type="SAM" id="Phobius"/>
    </source>
</evidence>
<reference evidence="9" key="1">
    <citation type="journal article" date="2015" name="Genome Announc.">
        <title>Draft genome sequence of Talaromyces cellulolyticus strain Y-94, a source of lignocellulosic biomass-degrading enzymes.</title>
        <authorList>
            <person name="Fujii T."/>
            <person name="Koike H."/>
            <person name="Sawayama S."/>
            <person name="Yano S."/>
            <person name="Inoue H."/>
        </authorList>
    </citation>
    <scope>NUCLEOTIDE SEQUENCE [LARGE SCALE GENOMIC DNA]</scope>
    <source>
        <strain evidence="9">Y-94</strain>
    </source>
</reference>
<proteinExistence type="inferred from homology"/>
<feature type="transmembrane region" description="Helical" evidence="6">
    <location>
        <begin position="17"/>
        <end position="38"/>
    </location>
</feature>
<feature type="domain" description="Rhodopsin" evidence="7">
    <location>
        <begin position="34"/>
        <end position="270"/>
    </location>
</feature>
<accession>A0A0B8N3B6</accession>
<dbReference type="Pfam" id="PF20684">
    <property type="entry name" value="Fung_rhodopsin"/>
    <property type="match status" value="1"/>
</dbReference>
<dbReference type="GO" id="GO:0016020">
    <property type="term" value="C:membrane"/>
    <property type="evidence" value="ECO:0007669"/>
    <property type="project" value="UniProtKB-SubCell"/>
</dbReference>
<feature type="transmembrane region" description="Helical" evidence="6">
    <location>
        <begin position="247"/>
        <end position="270"/>
    </location>
</feature>
<feature type="transmembrane region" description="Helical" evidence="6">
    <location>
        <begin position="127"/>
        <end position="148"/>
    </location>
</feature>
<dbReference type="Proteomes" id="UP000053095">
    <property type="component" value="Unassembled WGS sequence"/>
</dbReference>
<feature type="transmembrane region" description="Helical" evidence="6">
    <location>
        <begin position="182"/>
        <end position="202"/>
    </location>
</feature>
<name>A0A0B8N3B6_TALPI</name>
<evidence type="ECO:0000256" key="2">
    <source>
        <dbReference type="ARBA" id="ARBA00022692"/>
    </source>
</evidence>
<dbReference type="InterPro" id="IPR049326">
    <property type="entry name" value="Rhodopsin_dom_fungi"/>
</dbReference>
<organism evidence="8 9">
    <name type="scientific">Talaromyces pinophilus</name>
    <name type="common">Penicillium pinophilum</name>
    <dbReference type="NCBI Taxonomy" id="128442"/>
    <lineage>
        <taxon>Eukaryota</taxon>
        <taxon>Fungi</taxon>
        <taxon>Dikarya</taxon>
        <taxon>Ascomycota</taxon>
        <taxon>Pezizomycotina</taxon>
        <taxon>Eurotiomycetes</taxon>
        <taxon>Eurotiomycetidae</taxon>
        <taxon>Eurotiales</taxon>
        <taxon>Trichocomaceae</taxon>
        <taxon>Talaromyces</taxon>
        <taxon>Talaromyces sect. Talaromyces</taxon>
    </lineage>
</organism>
<keyword evidence="4 6" id="KW-0472">Membrane</keyword>
<evidence type="ECO:0000256" key="3">
    <source>
        <dbReference type="ARBA" id="ARBA00022989"/>
    </source>
</evidence>
<dbReference type="InterPro" id="IPR052337">
    <property type="entry name" value="SAT4-like"/>
</dbReference>
<evidence type="ECO:0000259" key="7">
    <source>
        <dbReference type="Pfam" id="PF20684"/>
    </source>
</evidence>
<protein>
    <recommendedName>
        <fullName evidence="7">Rhodopsin domain-containing protein</fullName>
    </recommendedName>
</protein>
<evidence type="ECO:0000256" key="5">
    <source>
        <dbReference type="ARBA" id="ARBA00038359"/>
    </source>
</evidence>